<evidence type="ECO:0000313" key="6">
    <source>
        <dbReference type="EMBL" id="CAL4794805.1"/>
    </source>
</evidence>
<proteinExistence type="predicted"/>
<accession>A0A9P1DCS1</accession>
<dbReference type="EMBL" id="CAMXCT030004061">
    <property type="protein sequence ID" value="CAL4794805.1"/>
    <property type="molecule type" value="Genomic_DNA"/>
</dbReference>
<evidence type="ECO:0000313" key="5">
    <source>
        <dbReference type="EMBL" id="CAL1160868.1"/>
    </source>
</evidence>
<organism evidence="4">
    <name type="scientific">Cladocopium goreaui</name>
    <dbReference type="NCBI Taxonomy" id="2562237"/>
    <lineage>
        <taxon>Eukaryota</taxon>
        <taxon>Sar</taxon>
        <taxon>Alveolata</taxon>
        <taxon>Dinophyceae</taxon>
        <taxon>Suessiales</taxon>
        <taxon>Symbiodiniaceae</taxon>
        <taxon>Cladocopium</taxon>
    </lineage>
</organism>
<dbReference type="PROSITE" id="PS50103">
    <property type="entry name" value="ZF_C3H1"/>
    <property type="match status" value="1"/>
</dbReference>
<feature type="domain" description="C3H1-type" evidence="3">
    <location>
        <begin position="56"/>
        <end position="79"/>
    </location>
</feature>
<keyword evidence="1" id="KW-0862">Zinc</keyword>
<evidence type="ECO:0000256" key="1">
    <source>
        <dbReference type="PROSITE-ProRule" id="PRU00723"/>
    </source>
</evidence>
<name>A0A9P1DCS1_9DINO</name>
<feature type="compositionally biased region" description="Basic and acidic residues" evidence="2">
    <location>
        <begin position="143"/>
        <end position="165"/>
    </location>
</feature>
<feature type="zinc finger region" description="C3H1-type" evidence="1">
    <location>
        <begin position="56"/>
        <end position="79"/>
    </location>
</feature>
<dbReference type="EMBL" id="CAMXCT020004061">
    <property type="protein sequence ID" value="CAL1160868.1"/>
    <property type="molecule type" value="Genomic_DNA"/>
</dbReference>
<feature type="non-terminal residue" evidence="4">
    <location>
        <position position="1"/>
    </location>
</feature>
<dbReference type="AlphaFoldDB" id="A0A9P1DCS1"/>
<dbReference type="GO" id="GO:0008270">
    <property type="term" value="F:zinc ion binding"/>
    <property type="evidence" value="ECO:0007669"/>
    <property type="project" value="UniProtKB-KW"/>
</dbReference>
<evidence type="ECO:0000259" key="3">
    <source>
        <dbReference type="PROSITE" id="PS50103"/>
    </source>
</evidence>
<reference evidence="5" key="2">
    <citation type="submission" date="2024-04" db="EMBL/GenBank/DDBJ databases">
        <authorList>
            <person name="Chen Y."/>
            <person name="Shah S."/>
            <person name="Dougan E. K."/>
            <person name="Thang M."/>
            <person name="Chan C."/>
        </authorList>
    </citation>
    <scope>NUCLEOTIDE SEQUENCE [LARGE SCALE GENOMIC DNA]</scope>
</reference>
<sequence length="176" mass="19304">SESGSLESSEDKKGEKASSSGGPSRGRGHILSGLIIEENVATSVGSSLHYSGQCKPCRFITFSSGCRNKADCPFCHNEEHLTDPTTAERPPKGVRSGYRKSVNQVLESDMTDDQKRFALKQLAQRSPYLRVLVRRIMPEIEEGEAKSITKVDPKDSSKQVEKPREPGLQPSTLISL</sequence>
<dbReference type="InterPro" id="IPR000571">
    <property type="entry name" value="Znf_CCCH"/>
</dbReference>
<keyword evidence="1" id="KW-0479">Metal-binding</keyword>
<keyword evidence="1" id="KW-0863">Zinc-finger</keyword>
<feature type="region of interest" description="Disordered" evidence="2">
    <location>
        <begin position="142"/>
        <end position="176"/>
    </location>
</feature>
<keyword evidence="7" id="KW-1185">Reference proteome</keyword>
<dbReference type="EMBL" id="CAMXCT010004061">
    <property type="protein sequence ID" value="CAI4007493.1"/>
    <property type="molecule type" value="Genomic_DNA"/>
</dbReference>
<evidence type="ECO:0000313" key="7">
    <source>
        <dbReference type="Proteomes" id="UP001152797"/>
    </source>
</evidence>
<comment type="caution">
    <text evidence="4">The sequence shown here is derived from an EMBL/GenBank/DDBJ whole genome shotgun (WGS) entry which is preliminary data.</text>
</comment>
<feature type="region of interest" description="Disordered" evidence="2">
    <location>
        <begin position="1"/>
        <end position="29"/>
    </location>
</feature>
<gene>
    <name evidence="4" type="ORF">C1SCF055_LOCUS33044</name>
</gene>
<reference evidence="4" key="1">
    <citation type="submission" date="2022-10" db="EMBL/GenBank/DDBJ databases">
        <authorList>
            <person name="Chen Y."/>
            <person name="Dougan E. K."/>
            <person name="Chan C."/>
            <person name="Rhodes N."/>
            <person name="Thang M."/>
        </authorList>
    </citation>
    <scope>NUCLEOTIDE SEQUENCE</scope>
</reference>
<evidence type="ECO:0000256" key="2">
    <source>
        <dbReference type="SAM" id="MobiDB-lite"/>
    </source>
</evidence>
<dbReference type="OrthoDB" id="407270at2759"/>
<evidence type="ECO:0000313" key="4">
    <source>
        <dbReference type="EMBL" id="CAI4007493.1"/>
    </source>
</evidence>
<protein>
    <submittedName>
        <fullName evidence="6">Parkin coregulated gene protein-like</fullName>
    </submittedName>
</protein>
<dbReference type="Proteomes" id="UP001152797">
    <property type="component" value="Unassembled WGS sequence"/>
</dbReference>